<organism evidence="1 2">
    <name type="scientific">Candidatus Accumulibacter phosphatis</name>
    <dbReference type="NCBI Taxonomy" id="327160"/>
    <lineage>
        <taxon>Bacteria</taxon>
        <taxon>Pseudomonadati</taxon>
        <taxon>Pseudomonadota</taxon>
        <taxon>Betaproteobacteria</taxon>
        <taxon>Candidatus Accumulibacter</taxon>
    </lineage>
</organism>
<dbReference type="Proteomes" id="UP000306324">
    <property type="component" value="Unassembled WGS sequence"/>
</dbReference>
<keyword evidence="1" id="KW-0067">ATP-binding</keyword>
<gene>
    <name evidence="1" type="ORF">ACCUM_3104</name>
</gene>
<protein>
    <submittedName>
        <fullName evidence="1">Phosphate transport ATP-binding protein PstB</fullName>
    </submittedName>
</protein>
<name>A0A5S4EHM6_9PROT</name>
<keyword evidence="2" id="KW-1185">Reference proteome</keyword>
<evidence type="ECO:0000313" key="1">
    <source>
        <dbReference type="EMBL" id="TMQ74784.1"/>
    </source>
</evidence>
<reference evidence="1 2" key="1">
    <citation type="submission" date="2019-04" db="EMBL/GenBank/DDBJ databases">
        <title>A novel phosphate-accumulating bacterium identified in bioreactor for phosphate removal from wastewater.</title>
        <authorList>
            <person name="Kotlyarov R.Y."/>
            <person name="Beletsky A.V."/>
            <person name="Kallistova A.Y."/>
            <person name="Dorofeev A.G."/>
            <person name="Nikolaev Y.Y."/>
            <person name="Pimenov N.V."/>
            <person name="Ravin N.V."/>
            <person name="Mardanov A.V."/>
        </authorList>
    </citation>
    <scope>NUCLEOTIDE SEQUENCE [LARGE SCALE GENOMIC DNA]</scope>
    <source>
        <strain evidence="1 2">Bin19</strain>
    </source>
</reference>
<accession>A0A5S4EHM6</accession>
<dbReference type="EMBL" id="SWAD01000151">
    <property type="protein sequence ID" value="TMQ74784.1"/>
    <property type="molecule type" value="Genomic_DNA"/>
</dbReference>
<proteinExistence type="predicted"/>
<dbReference type="AlphaFoldDB" id="A0A5S4EHM6"/>
<evidence type="ECO:0000313" key="2">
    <source>
        <dbReference type="Proteomes" id="UP000306324"/>
    </source>
</evidence>
<sequence length="70" mass="8046">MLLDEFPIAIDPVTTMRIEDVLKELPRLQARLAGEGGRVHADGQGGRTFEDRRVVRYTYPPRNRGLRRRG</sequence>
<comment type="caution">
    <text evidence="1">The sequence shown here is derived from an EMBL/GenBank/DDBJ whole genome shotgun (WGS) entry which is preliminary data.</text>
</comment>
<dbReference type="GO" id="GO:0005524">
    <property type="term" value="F:ATP binding"/>
    <property type="evidence" value="ECO:0007669"/>
    <property type="project" value="UniProtKB-KW"/>
</dbReference>
<keyword evidence="1" id="KW-0547">Nucleotide-binding</keyword>